<comment type="similarity">
    <text evidence="3">Belongs to the universal ribosomal protein uS14 family.</text>
</comment>
<dbReference type="FunCoup" id="A0A6P8ZJB0">
    <property type="interactions" value="582"/>
</dbReference>
<dbReference type="GO" id="GO:0003735">
    <property type="term" value="F:structural constituent of ribosome"/>
    <property type="evidence" value="ECO:0007669"/>
    <property type="project" value="InterPro"/>
</dbReference>
<keyword evidence="6" id="KW-0687">Ribonucleoprotein</keyword>
<evidence type="ECO:0000256" key="2">
    <source>
        <dbReference type="ARBA" id="ARBA00004514"/>
    </source>
</evidence>
<dbReference type="InterPro" id="IPR018271">
    <property type="entry name" value="Ribosomal_uS14_CS"/>
</dbReference>
<accession>A0A6P8ZJB0</accession>
<reference evidence="10" key="1">
    <citation type="submission" date="2025-08" db="UniProtKB">
        <authorList>
            <consortium name="RefSeq"/>
        </authorList>
    </citation>
    <scope>IDENTIFICATION</scope>
    <source>
        <tissue evidence="10">Total insect</tissue>
    </source>
</reference>
<name>A0A6P8ZJB0_THRPL</name>
<dbReference type="CTD" id="63931"/>
<protein>
    <recommendedName>
        <fullName evidence="7">Small ribosomal subunit protein uS14</fullName>
    </recommendedName>
    <alternativeName>
        <fullName evidence="8">40S ribosomal protein S29</fullName>
    </alternativeName>
</protein>
<comment type="subcellular location">
    <subcellularLocation>
        <location evidence="2">Cytoplasm</location>
        <location evidence="2">Cytosol</location>
    </subcellularLocation>
    <subcellularLocation>
        <location evidence="1">Rough endoplasmic reticulum</location>
    </subcellularLocation>
</comment>
<dbReference type="OrthoDB" id="413436at2759"/>
<dbReference type="GO" id="GO:0005829">
    <property type="term" value="C:cytosol"/>
    <property type="evidence" value="ECO:0007669"/>
    <property type="project" value="UniProtKB-SubCell"/>
</dbReference>
<proteinExistence type="inferred from homology"/>
<keyword evidence="5 10" id="KW-0689">Ribosomal protein</keyword>
<evidence type="ECO:0000313" key="9">
    <source>
        <dbReference type="Proteomes" id="UP000515158"/>
    </source>
</evidence>
<dbReference type="GeneID" id="117641654"/>
<gene>
    <name evidence="10" type="primary">LOC117641654</name>
</gene>
<dbReference type="GO" id="GO:0005763">
    <property type="term" value="C:mitochondrial small ribosomal subunit"/>
    <property type="evidence" value="ECO:0007669"/>
    <property type="project" value="TreeGrafter"/>
</dbReference>
<dbReference type="PROSITE" id="PS00527">
    <property type="entry name" value="RIBOSOMAL_S14"/>
    <property type="match status" value="1"/>
</dbReference>
<evidence type="ECO:0000313" key="10">
    <source>
        <dbReference type="RefSeq" id="XP_034235039.1"/>
    </source>
</evidence>
<dbReference type="Pfam" id="PF00253">
    <property type="entry name" value="Ribosomal_S14"/>
    <property type="match status" value="1"/>
</dbReference>
<dbReference type="GO" id="GO:0006412">
    <property type="term" value="P:translation"/>
    <property type="evidence" value="ECO:0007669"/>
    <property type="project" value="InterPro"/>
</dbReference>
<organism evidence="10">
    <name type="scientific">Thrips palmi</name>
    <name type="common">Melon thrips</name>
    <dbReference type="NCBI Taxonomy" id="161013"/>
    <lineage>
        <taxon>Eukaryota</taxon>
        <taxon>Metazoa</taxon>
        <taxon>Ecdysozoa</taxon>
        <taxon>Arthropoda</taxon>
        <taxon>Hexapoda</taxon>
        <taxon>Insecta</taxon>
        <taxon>Pterygota</taxon>
        <taxon>Neoptera</taxon>
        <taxon>Paraneoptera</taxon>
        <taxon>Thysanoptera</taxon>
        <taxon>Terebrantia</taxon>
        <taxon>Thripoidea</taxon>
        <taxon>Thripidae</taxon>
        <taxon>Thrips</taxon>
    </lineage>
</organism>
<dbReference type="PANTHER" id="PTHR19836">
    <property type="entry name" value="30S RIBOSOMAL PROTEIN S14"/>
    <property type="match status" value="1"/>
</dbReference>
<dbReference type="Proteomes" id="UP000515158">
    <property type="component" value="Unplaced"/>
</dbReference>
<evidence type="ECO:0000256" key="1">
    <source>
        <dbReference type="ARBA" id="ARBA00004427"/>
    </source>
</evidence>
<dbReference type="GO" id="GO:0005791">
    <property type="term" value="C:rough endoplasmic reticulum"/>
    <property type="evidence" value="ECO:0007669"/>
    <property type="project" value="UniProtKB-SubCell"/>
</dbReference>
<keyword evidence="9" id="KW-1185">Reference proteome</keyword>
<evidence type="ECO:0000256" key="7">
    <source>
        <dbReference type="ARBA" id="ARBA00035167"/>
    </source>
</evidence>
<evidence type="ECO:0000256" key="5">
    <source>
        <dbReference type="ARBA" id="ARBA00022980"/>
    </source>
</evidence>
<dbReference type="SUPFAM" id="SSF57716">
    <property type="entry name" value="Glucocorticoid receptor-like (DNA-binding domain)"/>
    <property type="match status" value="1"/>
</dbReference>
<dbReference type="AlphaFoldDB" id="A0A6P8ZJB0"/>
<dbReference type="RefSeq" id="XP_034235039.1">
    <property type="nucleotide sequence ID" value="XM_034379148.1"/>
</dbReference>
<evidence type="ECO:0000256" key="4">
    <source>
        <dbReference type="ARBA" id="ARBA00011542"/>
    </source>
</evidence>
<dbReference type="PANTHER" id="PTHR19836:SF19">
    <property type="entry name" value="SMALL RIBOSOMAL SUBUNIT PROTEIN US14M"/>
    <property type="match status" value="1"/>
</dbReference>
<evidence type="ECO:0000256" key="6">
    <source>
        <dbReference type="ARBA" id="ARBA00023274"/>
    </source>
</evidence>
<dbReference type="KEGG" id="tpal:117641654"/>
<dbReference type="Gene3D" id="1.10.287.1480">
    <property type="match status" value="1"/>
</dbReference>
<comment type="subunit">
    <text evidence="4">Component of the 40S small ribosomal subunit.</text>
</comment>
<evidence type="ECO:0000256" key="3">
    <source>
        <dbReference type="ARBA" id="ARBA00009083"/>
    </source>
</evidence>
<sequence>MAFLQNGLRSMASLLFRDTPQALVQSQQVRTKFVNRMQIKDQKRRITVKKFGRERMLLNTLYRCKGLPPEIREIAHEDVKALPRDSNFIRLNYRCYATSRPRACIKEFRMSRIVFRHLADYNNLAAIQRAMW</sequence>
<dbReference type="InterPro" id="IPR001209">
    <property type="entry name" value="Ribosomal_uS14"/>
</dbReference>
<dbReference type="InParanoid" id="A0A6P8ZJB0"/>
<evidence type="ECO:0000256" key="8">
    <source>
        <dbReference type="ARBA" id="ARBA00035455"/>
    </source>
</evidence>